<comment type="caution">
    <text evidence="3">The sequence shown here is derived from an EMBL/GenBank/DDBJ whole genome shotgun (WGS) entry which is preliminary data.</text>
</comment>
<dbReference type="Proteomes" id="UP001596514">
    <property type="component" value="Unassembled WGS sequence"/>
</dbReference>
<feature type="domain" description="Amine oxidase" evidence="2">
    <location>
        <begin position="98"/>
        <end position="616"/>
    </location>
</feature>
<dbReference type="InterPro" id="IPR006311">
    <property type="entry name" value="TAT_signal"/>
</dbReference>
<dbReference type="Gene3D" id="3.30.1490.470">
    <property type="match status" value="1"/>
</dbReference>
<dbReference type="Pfam" id="PF01593">
    <property type="entry name" value="Amino_oxidase"/>
    <property type="match status" value="1"/>
</dbReference>
<feature type="signal peptide" evidence="1">
    <location>
        <begin position="1"/>
        <end position="27"/>
    </location>
</feature>
<gene>
    <name evidence="3" type="ORF">ACFQVD_39845</name>
</gene>
<accession>A0ABW2TDZ2</accession>
<keyword evidence="1" id="KW-0732">Signal</keyword>
<feature type="chain" id="PRO_5047422482" evidence="1">
    <location>
        <begin position="28"/>
        <end position="621"/>
    </location>
</feature>
<reference evidence="4" key="1">
    <citation type="journal article" date="2019" name="Int. J. Syst. Evol. Microbiol.">
        <title>The Global Catalogue of Microorganisms (GCM) 10K type strain sequencing project: providing services to taxonomists for standard genome sequencing and annotation.</title>
        <authorList>
            <consortium name="The Broad Institute Genomics Platform"/>
            <consortium name="The Broad Institute Genome Sequencing Center for Infectious Disease"/>
            <person name="Wu L."/>
            <person name="Ma J."/>
        </authorList>
    </citation>
    <scope>NUCLEOTIDE SEQUENCE [LARGE SCALE GENOMIC DNA]</scope>
    <source>
        <strain evidence="4">JCM 10083</strain>
    </source>
</reference>
<dbReference type="Gene3D" id="6.10.140.1210">
    <property type="match status" value="1"/>
</dbReference>
<dbReference type="InterPro" id="IPR036188">
    <property type="entry name" value="FAD/NAD-bd_sf"/>
</dbReference>
<evidence type="ECO:0000313" key="3">
    <source>
        <dbReference type="EMBL" id="MFC7606272.1"/>
    </source>
</evidence>
<evidence type="ECO:0000259" key="2">
    <source>
        <dbReference type="Pfam" id="PF01593"/>
    </source>
</evidence>
<dbReference type="RefSeq" id="WP_343972900.1">
    <property type="nucleotide sequence ID" value="NZ_BAAAGK010000098.1"/>
</dbReference>
<dbReference type="Gene3D" id="1.10.10.1790">
    <property type="match status" value="1"/>
</dbReference>
<dbReference type="PANTHER" id="PTHR10742:SF342">
    <property type="entry name" value="AMINE OXIDASE"/>
    <property type="match status" value="1"/>
</dbReference>
<protein>
    <submittedName>
        <fullName evidence="3">Flavin monoamine oxidase family protein</fullName>
    </submittedName>
</protein>
<name>A0ABW2TDZ2_9ACTN</name>
<dbReference type="Gene3D" id="3.30.70.2100">
    <property type="match status" value="1"/>
</dbReference>
<dbReference type="SUPFAM" id="SSF51905">
    <property type="entry name" value="FAD/NAD(P)-binding domain"/>
    <property type="match status" value="1"/>
</dbReference>
<keyword evidence="4" id="KW-1185">Reference proteome</keyword>
<dbReference type="InterPro" id="IPR050281">
    <property type="entry name" value="Flavin_monoamine_oxidase"/>
</dbReference>
<dbReference type="Gene3D" id="3.50.50.60">
    <property type="entry name" value="FAD/NAD(P)-binding domain"/>
    <property type="match status" value="1"/>
</dbReference>
<dbReference type="Gene3D" id="3.30.160.490">
    <property type="match status" value="1"/>
</dbReference>
<organism evidence="3 4">
    <name type="scientific">Streptosporangium amethystogenes subsp. fukuiense</name>
    <dbReference type="NCBI Taxonomy" id="698418"/>
    <lineage>
        <taxon>Bacteria</taxon>
        <taxon>Bacillati</taxon>
        <taxon>Actinomycetota</taxon>
        <taxon>Actinomycetes</taxon>
        <taxon>Streptosporangiales</taxon>
        <taxon>Streptosporangiaceae</taxon>
        <taxon>Streptosporangium</taxon>
    </lineage>
</organism>
<dbReference type="SUPFAM" id="SSF54373">
    <property type="entry name" value="FAD-linked reductases, C-terminal domain"/>
    <property type="match status" value="1"/>
</dbReference>
<dbReference type="Gene3D" id="6.10.250.1500">
    <property type="match status" value="1"/>
</dbReference>
<dbReference type="PROSITE" id="PS51318">
    <property type="entry name" value="TAT"/>
    <property type="match status" value="1"/>
</dbReference>
<dbReference type="Gene3D" id="1.10.10.1620">
    <property type="match status" value="1"/>
</dbReference>
<dbReference type="InterPro" id="IPR002937">
    <property type="entry name" value="Amino_oxidase"/>
</dbReference>
<evidence type="ECO:0000256" key="1">
    <source>
        <dbReference type="SAM" id="SignalP"/>
    </source>
</evidence>
<evidence type="ECO:0000313" key="4">
    <source>
        <dbReference type="Proteomes" id="UP001596514"/>
    </source>
</evidence>
<proteinExistence type="predicted"/>
<dbReference type="EMBL" id="JBHTEE010000001">
    <property type="protein sequence ID" value="MFC7606272.1"/>
    <property type="molecule type" value="Genomic_DNA"/>
</dbReference>
<sequence>MTGIDRRGFARLAGLGAVGAMAPAVPAAVSLTGPAPTGPRREPRDGERWDTCLKVARDLLLIDENGADLKLEYLRVLIDKGLPRTRSPKRILVVGAGISGLVTATLLKRAGHRVTVIEANGNRIGGRIKTFRTGFADRRQYAEAGAMRIPDFHPLTLALIDKLGISRRLFYNVDVRPGDAASGPTPPVVYTSRRGPVWRSGPSRGEFTAPRRANHTWIRVNGISQRRDEYARDPRKINASFGLRDDRTAGRILDEALDPVRDYFSVVRGSERVDKPLPELIEGWARVLYDFDDHSMNRFLREHARLSDAAIDAIGTIENLTSRLPLSFMHTFLTRSLVNPSATYWEMAGGSRELPYRLEPGLRGNIRMDRRAVRIRHTARGVRVETVTETGSTESVSRPQGRGETFEGDLAIITIPFSALRHVEITPALPYPKRRAVIELHYDSATKVLLEFRRRWWEFDERDWKRELGPRYRPGPASHVTGGGSVTDNANRFVYFPSHPVRGSEGGVVLASYAWADDASRWDSMDDAERYGHALRGLQEVHGERIADFYTGHGQTQSWLRNRYAFGEAAVFTPGQMTEIHPAITAPVGRLHFAGEHTSLKHSWIEGALESAVRAALEANA</sequence>
<dbReference type="PANTHER" id="PTHR10742">
    <property type="entry name" value="FLAVIN MONOAMINE OXIDASE"/>
    <property type="match status" value="1"/>
</dbReference>
<dbReference type="Gene3D" id="1.10.405.10">
    <property type="entry name" value="Guanine Nucleotide Dissociation Inhibitor, domain 1"/>
    <property type="match status" value="1"/>
</dbReference>